<dbReference type="InterPro" id="IPR007484">
    <property type="entry name" value="Peptidase_M28"/>
</dbReference>
<evidence type="ECO:0000256" key="7">
    <source>
        <dbReference type="SAM" id="MobiDB-lite"/>
    </source>
</evidence>
<feature type="compositionally biased region" description="Basic and acidic residues" evidence="7">
    <location>
        <begin position="65"/>
        <end position="74"/>
    </location>
</feature>
<evidence type="ECO:0000256" key="8">
    <source>
        <dbReference type="SAM" id="Phobius"/>
    </source>
</evidence>
<dbReference type="Gene3D" id="1.20.930.40">
    <property type="entry name" value="Transferrin receptor-like, dimerisation domain"/>
    <property type="match status" value="1"/>
</dbReference>
<dbReference type="InterPro" id="IPR002075">
    <property type="entry name" value="NTF2_dom"/>
</dbReference>
<dbReference type="InterPro" id="IPR007365">
    <property type="entry name" value="TFR-like_dimer_dom"/>
</dbReference>
<dbReference type="Pfam" id="PF00153">
    <property type="entry name" value="Mito_carr"/>
    <property type="match status" value="3"/>
</dbReference>
<comment type="subcellular location">
    <subcellularLocation>
        <location evidence="1">Membrane</location>
        <topology evidence="1">Multi-pass membrane protein</topology>
    </subcellularLocation>
</comment>
<dbReference type="InterPro" id="IPR046450">
    <property type="entry name" value="PA_dom_sf"/>
</dbReference>
<dbReference type="FunFam" id="3.40.630.10:FF:000101">
    <property type="entry name" value="N-acetylated alpha-linked acidic dipeptidase like 1"/>
    <property type="match status" value="1"/>
</dbReference>
<comment type="similarity">
    <text evidence="2">Belongs to the peptidase M28 family. M28B subfamily.</text>
</comment>
<feature type="transmembrane region" description="Helical" evidence="8">
    <location>
        <begin position="166"/>
        <end position="186"/>
    </location>
</feature>
<dbReference type="Pfam" id="PF02136">
    <property type="entry name" value="NTF2"/>
    <property type="match status" value="1"/>
</dbReference>
<dbReference type="SUPFAM" id="SSF47672">
    <property type="entry name" value="Transferrin receptor-like dimerisation domain"/>
    <property type="match status" value="1"/>
</dbReference>
<evidence type="ECO:0000313" key="10">
    <source>
        <dbReference type="EMBL" id="KAB8338701.1"/>
    </source>
</evidence>
<feature type="domain" description="NTF2" evidence="9">
    <location>
        <begin position="1427"/>
        <end position="1492"/>
    </location>
</feature>
<dbReference type="CDD" id="cd08022">
    <property type="entry name" value="M28_PSMA_like"/>
    <property type="match status" value="1"/>
</dbReference>
<dbReference type="CDD" id="cd02121">
    <property type="entry name" value="PA_GCPII_like"/>
    <property type="match status" value="1"/>
</dbReference>
<keyword evidence="5" id="KW-0325">Glycoprotein</keyword>
<dbReference type="GO" id="GO:0004180">
    <property type="term" value="F:carboxypeptidase activity"/>
    <property type="evidence" value="ECO:0007669"/>
    <property type="project" value="TreeGrafter"/>
</dbReference>
<keyword evidence="11" id="KW-1185">Reference proteome</keyword>
<dbReference type="Gene3D" id="3.10.450.50">
    <property type="match status" value="1"/>
</dbReference>
<evidence type="ECO:0000256" key="3">
    <source>
        <dbReference type="ARBA" id="ARBA00022692"/>
    </source>
</evidence>
<feature type="compositionally biased region" description="Polar residues" evidence="7">
    <location>
        <begin position="1947"/>
        <end position="1960"/>
    </location>
</feature>
<dbReference type="OrthoDB" id="5841748at2759"/>
<feature type="compositionally biased region" description="Basic and acidic residues" evidence="7">
    <location>
        <begin position="1682"/>
        <end position="1697"/>
    </location>
</feature>
<feature type="compositionally biased region" description="Polar residues" evidence="7">
    <location>
        <begin position="19"/>
        <end position="32"/>
    </location>
</feature>
<dbReference type="PANTHER" id="PTHR10404:SF71">
    <property type="entry name" value="CARBOXYPEPTIDASE TRE2, PUTATIVE (AFU_ORTHOLOGUE AFUA_3G10650)-RELATED"/>
    <property type="match status" value="1"/>
</dbReference>
<reference evidence="10 11" key="1">
    <citation type="submission" date="2019-06" db="EMBL/GenBank/DDBJ databases">
        <title>A chromosomal-level reference genome of Carpinus fangiana (Coryloideae, Betulaceae).</title>
        <authorList>
            <person name="Yang X."/>
            <person name="Wang Z."/>
            <person name="Zhang L."/>
            <person name="Hao G."/>
            <person name="Liu J."/>
            <person name="Yang Y."/>
        </authorList>
    </citation>
    <scope>NUCLEOTIDE SEQUENCE [LARGE SCALE GENOMIC DNA]</scope>
    <source>
        <strain evidence="10">Cfa_2016G</strain>
        <tissue evidence="10">Leaf</tissue>
    </source>
</reference>
<dbReference type="Gene3D" id="3.50.30.30">
    <property type="match status" value="1"/>
</dbReference>
<dbReference type="Gene3D" id="1.50.40.10">
    <property type="entry name" value="Mitochondrial carrier domain"/>
    <property type="match status" value="1"/>
</dbReference>
<dbReference type="InterPro" id="IPR003137">
    <property type="entry name" value="PA_domain"/>
</dbReference>
<dbReference type="Pfam" id="PF02225">
    <property type="entry name" value="PA"/>
    <property type="match status" value="1"/>
</dbReference>
<proteinExistence type="inferred from homology"/>
<feature type="repeat" description="Solcar" evidence="6">
    <location>
        <begin position="1065"/>
        <end position="1155"/>
    </location>
</feature>
<name>A0A5N6KS21_9ROSI</name>
<evidence type="ECO:0000259" key="9">
    <source>
        <dbReference type="PROSITE" id="PS50177"/>
    </source>
</evidence>
<dbReference type="SUPFAM" id="SSF52025">
    <property type="entry name" value="PA domain"/>
    <property type="match status" value="1"/>
</dbReference>
<evidence type="ECO:0000256" key="2">
    <source>
        <dbReference type="ARBA" id="ARBA00005634"/>
    </source>
</evidence>
<accession>A0A5N6KS21</accession>
<dbReference type="InterPro" id="IPR039373">
    <property type="entry name" value="Peptidase_M28B"/>
</dbReference>
<keyword evidence="3 6" id="KW-0812">Transmembrane</keyword>
<feature type="compositionally biased region" description="Polar residues" evidence="7">
    <location>
        <begin position="1794"/>
        <end position="1806"/>
    </location>
</feature>
<feature type="repeat" description="Solcar" evidence="6">
    <location>
        <begin position="1164"/>
        <end position="1246"/>
    </location>
</feature>
<dbReference type="InterPro" id="IPR023395">
    <property type="entry name" value="MCP_dom_sf"/>
</dbReference>
<keyword evidence="8" id="KW-1133">Transmembrane helix</keyword>
<dbReference type="SUPFAM" id="SSF54427">
    <property type="entry name" value="NTF2-like"/>
    <property type="match status" value="1"/>
</dbReference>
<dbReference type="InterPro" id="IPR018108">
    <property type="entry name" value="MCP_transmembrane"/>
</dbReference>
<dbReference type="InterPro" id="IPR036757">
    <property type="entry name" value="TFR-like_dimer_dom_sf"/>
</dbReference>
<dbReference type="PROSITE" id="PS50920">
    <property type="entry name" value="SOLCAR"/>
    <property type="match status" value="3"/>
</dbReference>
<evidence type="ECO:0000256" key="6">
    <source>
        <dbReference type="PROSITE-ProRule" id="PRU00282"/>
    </source>
</evidence>
<feature type="region of interest" description="Disordered" evidence="7">
    <location>
        <begin position="1768"/>
        <end position="1806"/>
    </location>
</feature>
<gene>
    <name evidence="10" type="ORF">FH972_021646</name>
</gene>
<evidence type="ECO:0000313" key="11">
    <source>
        <dbReference type="Proteomes" id="UP000327013"/>
    </source>
</evidence>
<dbReference type="CDD" id="cd00780">
    <property type="entry name" value="NTF2"/>
    <property type="match status" value="1"/>
</dbReference>
<dbReference type="PANTHER" id="PTHR10404">
    <property type="entry name" value="N-ACETYLATED-ALPHA-LINKED ACIDIC DIPEPTIDASE"/>
    <property type="match status" value="1"/>
</dbReference>
<feature type="region of interest" description="Disordered" evidence="7">
    <location>
        <begin position="1682"/>
        <end position="1730"/>
    </location>
</feature>
<evidence type="ECO:0000256" key="4">
    <source>
        <dbReference type="ARBA" id="ARBA00023136"/>
    </source>
</evidence>
<dbReference type="Pfam" id="PF04253">
    <property type="entry name" value="TFR_dimer"/>
    <property type="match status" value="1"/>
</dbReference>
<feature type="compositionally biased region" description="Polar residues" evidence="7">
    <location>
        <begin position="49"/>
        <end position="61"/>
    </location>
</feature>
<sequence>MAEDDEHKYNTLPIPTYEEATSSRPHSSQSFRGPQEVSDDAERERLLDRQQTSQQERSNGSYRPPRVESTRDSYDSITSLSVDDTEEEALRQDMEQMEFADSEGEAQARHQARIRSRLHQSLQTLSSTLSSLHLPSIHIPWLKSIRSGIPSFRIDPNSEYKPTWPIIARVIGLLFLTGAVYSLVALKVFGSSRVMLGQQYVPESIRSFVQGAVDRSKIEGFLKEFSYEDHVAGTRGDFFLAQYIEEHLRSANLDEVAHEDYYVYLNYPKPDGRRVAIVGPPELEWQAGLEEDDLDANGHKHQSLNFHGHSRSGDVTGPLIYANYGARKDFAWLKQQGIPLNGSIVLVRHYGSQIDSALKVKAAELAGAAGCVIYSDPAEDGFRKGEVYPDGPWRPEGSVQRGAVSLMSWVVGDVLTPGHPSVRTADRLSIDNATGLVGIPSIPLSWRDAKVLLASLQTQEAGLKVPDTWQGGVPDITYWTGGLSSPTVNLKNIQDEEEMQPIRNVLGRIDGYEDFKKQVYVGNHRDAWCFGSVDPGSGTAVFMEVVRIFGELIKLDWRPRRSIVFASWDGAEYNLIGSTEHVEDRVDHLRQYGLAYLNVEVGVAGKSFRASSSPLFARSISRVLDRVSDPASNSTLRQLWNDTGARLGGLDRRGDYVAFQNIAGMSSIDFGFEGESGAYPSHSCYDNLDWMRTQGDSGFAYHVALAQIWALLILQIADEPIVPYDFQRYAEEVNTYVLDLEADTKRHTEEWASSNHSRTIPIIDFKSLKDASATFSRNAGVFMFWEEKWQMDTLAHNGMESQETAIRRISHNSRMLEFESHLLDLPQPDEGRGEGGIPGREQFKHIIFGPQKWGVEEGSYFPAVRDRVADGDWEGAQVWINRIADILAHAAEKLVVVAVYKLGIRLGRVCQFPRFMPSSATSDVSVPHRTYVSGSQHIASSDQRLDALSWEQYRHKIEVMPERHKSTPPLVSLISGGVAGGIEAATTYPFEFAKTRVQLRAHVPGAKQPRNPFKIVADVYTKEGLRALYKGCGALIIGSVAKDGVRFLTFDSVKNAFKNPDDGTLSPTRSMLAGMSAGVVASVAAVTPTERIKTALIDDARDVNTRRFQNSIHAVRTIIAEDGWLGLYRGFAGTTLKQASATSFRMGSYNILKDLEARKGWPQDNTLVTFGNGAMAGIITTLCTQPFDTIKTRSQSAKATTTMEAIKTILLDDGIRGFWKGTVMRLGRTVFSGGILFTSAEAVAELVGPMGHQKLSFERKGSHHSLSMICEGNKEKMTADAWRFATPTTPPTCSTQLERQARSSKNSYKVLVLGSNLGASDAVACRTIFDSLQKLPLLSWLQVPTSSSAFLKDHALLMIDSSQTSLLLQSSFATSTTKHSTKIEQILLHFIRIWAPPPLSRSSPSVAAFLCPWAQFIRMLTRLLGQSLPFEKVAHQVETKDAQPSSDEGGILVLVSGKLLVDEEQKAMNYTQTFQLRPESGSYYVYNDIFRAAPTQTQYVPNGKPILHDTSYDEKLLETLPHVREALLLRRHMEEQRMKKQQQPSLPPHFLAHTLQADPPTAHEKRISEVPTVSSIYTQSPEQRYNFDDDSKVAPLFTPYARSQPSPDKMNIISKRRLSSIPVPTKQQDKSHNNMIAEPAVYAPPKVSLSKLGVYTLPHEWQGASGGTALMTPIADKPVQSIKDHSRSVSPASEHKHFSAGPTISDIDDNPHWAHRPPPPPVPHNPNFDQNARSAAALSENMFGSDLCLLHATAELDKEHLKSRFSWTTKADTEAPSTPSRSLRPSIDGPGRPSLTSFDRQPQPESRFSWTTIATTAIPDTFPISAVEARYPPMPENSWSTIASTIKPCPDLQQNRTVTRDPKELNTFSDSHRGQNSMGNHRYVFEADTPPLEQTKQSWTWGNSSSMASLSGTDQLTPLQRSGQEISSSGHHIHETTAGMGPPAGTMSASSPGLSHSSIAPQDPRLRPLTQPRSKDKPDNQLRVTPVRRKPTPSMLSQTHPVAQCDQDQVMGGDHSPSTPSNPDKDLPPAPPTLDSIDLLTSLEAELESLSNRRTNLTKMITALTSLDTMSPVSPGPLRPWYVGTMTGPMSFAAIAEVNLEKKREDKERVKTFEAELADVRMKEHEVGLRLLKAWKRREENVEAPSALWVRRAAGPK</sequence>
<dbReference type="Pfam" id="PF04389">
    <property type="entry name" value="Peptidase_M28"/>
    <property type="match status" value="1"/>
</dbReference>
<feature type="compositionally biased region" description="Polar residues" evidence="7">
    <location>
        <begin position="1768"/>
        <end position="1783"/>
    </location>
</feature>
<dbReference type="InterPro" id="IPR018222">
    <property type="entry name" value="Nuclear_transport_factor_2_euk"/>
</dbReference>
<feature type="region of interest" description="Disordered" evidence="7">
    <location>
        <begin position="1"/>
        <end position="86"/>
    </location>
</feature>
<dbReference type="Gene3D" id="3.40.630.10">
    <property type="entry name" value="Zn peptidases"/>
    <property type="match status" value="1"/>
</dbReference>
<dbReference type="InterPro" id="IPR032710">
    <property type="entry name" value="NTF2-like_dom_sf"/>
</dbReference>
<feature type="repeat" description="Solcar" evidence="6">
    <location>
        <begin position="967"/>
        <end position="1056"/>
    </location>
</feature>
<evidence type="ECO:0000256" key="1">
    <source>
        <dbReference type="ARBA" id="ARBA00004141"/>
    </source>
</evidence>
<feature type="region of interest" description="Disordered" evidence="7">
    <location>
        <begin position="1895"/>
        <end position="2036"/>
    </location>
</feature>
<dbReference type="SUPFAM" id="SSF103506">
    <property type="entry name" value="Mitochondrial carrier"/>
    <property type="match status" value="1"/>
</dbReference>
<protein>
    <recommendedName>
        <fullName evidence="9">NTF2 domain-containing protein</fullName>
    </recommendedName>
</protein>
<evidence type="ECO:0000256" key="5">
    <source>
        <dbReference type="ARBA" id="ARBA00023180"/>
    </source>
</evidence>
<organism evidence="10 11">
    <name type="scientific">Carpinus fangiana</name>
    <dbReference type="NCBI Taxonomy" id="176857"/>
    <lineage>
        <taxon>Eukaryota</taxon>
        <taxon>Viridiplantae</taxon>
        <taxon>Streptophyta</taxon>
        <taxon>Embryophyta</taxon>
        <taxon>Tracheophyta</taxon>
        <taxon>Spermatophyta</taxon>
        <taxon>Magnoliopsida</taxon>
        <taxon>eudicotyledons</taxon>
        <taxon>Gunneridae</taxon>
        <taxon>Pentapetalae</taxon>
        <taxon>rosids</taxon>
        <taxon>fabids</taxon>
        <taxon>Fagales</taxon>
        <taxon>Betulaceae</taxon>
        <taxon>Carpinus</taxon>
    </lineage>
</organism>
<feature type="compositionally biased region" description="Polar residues" evidence="7">
    <location>
        <begin position="1895"/>
        <end position="1930"/>
    </location>
</feature>
<dbReference type="SUPFAM" id="SSF53187">
    <property type="entry name" value="Zn-dependent exopeptidases"/>
    <property type="match status" value="1"/>
</dbReference>
<keyword evidence="4 6" id="KW-0472">Membrane</keyword>
<dbReference type="PROSITE" id="PS50177">
    <property type="entry name" value="NTF2_DOMAIN"/>
    <property type="match status" value="1"/>
</dbReference>
<dbReference type="GO" id="GO:0016020">
    <property type="term" value="C:membrane"/>
    <property type="evidence" value="ECO:0007669"/>
    <property type="project" value="UniProtKB-SubCell"/>
</dbReference>
<dbReference type="Proteomes" id="UP000327013">
    <property type="component" value="Unassembled WGS sequence"/>
</dbReference>
<comment type="caution">
    <text evidence="10">The sequence shown here is derived from an EMBL/GenBank/DDBJ whole genome shotgun (WGS) entry which is preliminary data.</text>
</comment>
<dbReference type="EMBL" id="VIBQ01000010">
    <property type="protein sequence ID" value="KAB8338701.1"/>
    <property type="molecule type" value="Genomic_DNA"/>
</dbReference>